<dbReference type="PANTHER" id="PTHR34820:SF4">
    <property type="entry name" value="INNER MEMBRANE PROTEIN YEBZ"/>
    <property type="match status" value="1"/>
</dbReference>
<dbReference type="Gene3D" id="2.60.40.1220">
    <property type="match status" value="1"/>
</dbReference>
<feature type="signal peptide" evidence="5">
    <location>
        <begin position="1"/>
        <end position="24"/>
    </location>
</feature>
<dbReference type="GO" id="GO:0005886">
    <property type="term" value="C:plasma membrane"/>
    <property type="evidence" value="ECO:0007669"/>
    <property type="project" value="TreeGrafter"/>
</dbReference>
<name>A0AAW3V578_9BURK</name>
<dbReference type="AlphaFoldDB" id="A0AAW3V578"/>
<evidence type="ECO:0000256" key="3">
    <source>
        <dbReference type="ARBA" id="ARBA00022729"/>
    </source>
</evidence>
<feature type="domain" description="CopC" evidence="6">
    <location>
        <begin position="25"/>
        <end position="120"/>
    </location>
</feature>
<evidence type="ECO:0000259" key="6">
    <source>
        <dbReference type="Pfam" id="PF04234"/>
    </source>
</evidence>
<dbReference type="GO" id="GO:0005507">
    <property type="term" value="F:copper ion binding"/>
    <property type="evidence" value="ECO:0007669"/>
    <property type="project" value="InterPro"/>
</dbReference>
<evidence type="ECO:0000313" key="9">
    <source>
        <dbReference type="Proteomes" id="UP000032614"/>
    </source>
</evidence>
<reference evidence="7 9" key="1">
    <citation type="journal article" date="2015" name="Genome Announc.">
        <title>Complete genome sequences for 59 burkholderia isolates, both pathogenic and near neighbor.</title>
        <authorList>
            <person name="Johnson S.L."/>
            <person name="Bishop-Lilly K.A."/>
            <person name="Ladner J.T."/>
            <person name="Daligault H.E."/>
            <person name="Davenport K.W."/>
            <person name="Jaissle J."/>
            <person name="Frey K.G."/>
            <person name="Koroleva G.I."/>
            <person name="Bruce D.C."/>
            <person name="Coyne S.R."/>
            <person name="Broomall S.M."/>
            <person name="Li P.E."/>
            <person name="Teshima H."/>
            <person name="Gibbons H.S."/>
            <person name="Palacios G.F."/>
            <person name="Rosenzweig C.N."/>
            <person name="Redden C.L."/>
            <person name="Xu Y."/>
            <person name="Minogue T.D."/>
            <person name="Chain P.S."/>
        </authorList>
    </citation>
    <scope>NUCLEOTIDE SEQUENCE [LARGE SCALE GENOMIC DNA]</scope>
    <source>
        <strain evidence="7 9">ATCC BAA-463</strain>
        <plasmid evidence="7 9">pBIL</plasmid>
    </source>
</reference>
<dbReference type="RefSeq" id="WP_028197103.1">
    <property type="nucleotide sequence ID" value="NZ_CADFGE010000013.1"/>
</dbReference>
<sequence length="121" mass="12747">MKTSRIARALLAAFALLLAQFAHAHAAPKHQTPAAGATVSAATRKVAIEFDDALEPAFSSIVVTDAHGKPVTDCKSAVDTGNRKLMKVALASLAPGIYTVAWIAVADDGHRTHGHYTFTVR</sequence>
<keyword evidence="7" id="KW-0614">Plasmid</keyword>
<dbReference type="InterPro" id="IPR032694">
    <property type="entry name" value="CopC/D"/>
</dbReference>
<dbReference type="InterPro" id="IPR007348">
    <property type="entry name" value="CopC_dom"/>
</dbReference>
<comment type="subcellular location">
    <subcellularLocation>
        <location evidence="1">Cell envelope</location>
    </subcellularLocation>
</comment>
<keyword evidence="2" id="KW-0479">Metal-binding</keyword>
<keyword evidence="3 5" id="KW-0732">Signal</keyword>
<dbReference type="GO" id="GO:0030313">
    <property type="term" value="C:cell envelope"/>
    <property type="evidence" value="ECO:0007669"/>
    <property type="project" value="UniProtKB-SubCell"/>
</dbReference>
<dbReference type="Proteomes" id="UP000032614">
    <property type="component" value="Plasmid pBIL"/>
</dbReference>
<protein>
    <submittedName>
        <fullName evidence="7">CopC domain protein</fullName>
    </submittedName>
</protein>
<proteinExistence type="predicted"/>
<evidence type="ECO:0000256" key="2">
    <source>
        <dbReference type="ARBA" id="ARBA00022723"/>
    </source>
</evidence>
<evidence type="ECO:0000256" key="1">
    <source>
        <dbReference type="ARBA" id="ARBA00004196"/>
    </source>
</evidence>
<accession>A0AAW3V578</accession>
<organism evidence="8 10">
    <name type="scientific">Paraburkholderia fungorum</name>
    <dbReference type="NCBI Taxonomy" id="134537"/>
    <lineage>
        <taxon>Bacteria</taxon>
        <taxon>Pseudomonadati</taxon>
        <taxon>Pseudomonadota</taxon>
        <taxon>Betaproteobacteria</taxon>
        <taxon>Burkholderiales</taxon>
        <taxon>Burkholderiaceae</taxon>
        <taxon>Paraburkholderia</taxon>
    </lineage>
</organism>
<dbReference type="SUPFAM" id="SSF81296">
    <property type="entry name" value="E set domains"/>
    <property type="match status" value="1"/>
</dbReference>
<gene>
    <name evidence="8" type="ORF">GGD69_005896</name>
    <name evidence="7" type="ORF">OI25_8221</name>
</gene>
<evidence type="ECO:0000256" key="4">
    <source>
        <dbReference type="ARBA" id="ARBA00023008"/>
    </source>
</evidence>
<dbReference type="GeneID" id="66513422"/>
<dbReference type="Proteomes" id="UP000518681">
    <property type="component" value="Unassembled WGS sequence"/>
</dbReference>
<evidence type="ECO:0000256" key="5">
    <source>
        <dbReference type="SAM" id="SignalP"/>
    </source>
</evidence>
<dbReference type="GO" id="GO:0046688">
    <property type="term" value="P:response to copper ion"/>
    <property type="evidence" value="ECO:0007669"/>
    <property type="project" value="InterPro"/>
</dbReference>
<evidence type="ECO:0000313" key="10">
    <source>
        <dbReference type="Proteomes" id="UP000518681"/>
    </source>
</evidence>
<evidence type="ECO:0000313" key="7">
    <source>
        <dbReference type="EMBL" id="AJZ56290.1"/>
    </source>
</evidence>
<dbReference type="KEGG" id="bfn:OI25_8221"/>
<dbReference type="EMBL" id="CP010024">
    <property type="protein sequence ID" value="AJZ56290.1"/>
    <property type="molecule type" value="Genomic_DNA"/>
</dbReference>
<geneLocation type="plasmid" evidence="7 9">
    <name>pBIL</name>
</geneLocation>
<dbReference type="PANTHER" id="PTHR34820">
    <property type="entry name" value="INNER MEMBRANE PROTEIN YEBZ"/>
    <property type="match status" value="1"/>
</dbReference>
<dbReference type="Pfam" id="PF04234">
    <property type="entry name" value="CopC"/>
    <property type="match status" value="1"/>
</dbReference>
<dbReference type="GO" id="GO:0006825">
    <property type="term" value="P:copper ion transport"/>
    <property type="evidence" value="ECO:0007669"/>
    <property type="project" value="InterPro"/>
</dbReference>
<dbReference type="EMBL" id="JACIIK010000011">
    <property type="protein sequence ID" value="MBB6205002.1"/>
    <property type="molecule type" value="Genomic_DNA"/>
</dbReference>
<dbReference type="GO" id="GO:0042597">
    <property type="term" value="C:periplasmic space"/>
    <property type="evidence" value="ECO:0007669"/>
    <property type="project" value="InterPro"/>
</dbReference>
<reference evidence="8 10" key="2">
    <citation type="submission" date="2020-08" db="EMBL/GenBank/DDBJ databases">
        <title>Genomic Encyclopedia of Type Strains, Phase IV (KMG-V): Genome sequencing to study the core and pangenomes of soil and plant-associated prokaryotes.</title>
        <authorList>
            <person name="Whitman W."/>
        </authorList>
    </citation>
    <scope>NUCLEOTIDE SEQUENCE [LARGE SCALE GENOMIC DNA]</scope>
    <source>
        <strain evidence="8 10">SEMIA 4013</strain>
    </source>
</reference>
<evidence type="ECO:0000313" key="8">
    <source>
        <dbReference type="EMBL" id="MBB6205002.1"/>
    </source>
</evidence>
<feature type="chain" id="PRO_5043295592" evidence="5">
    <location>
        <begin position="25"/>
        <end position="121"/>
    </location>
</feature>
<keyword evidence="4" id="KW-0186">Copper</keyword>
<dbReference type="InterPro" id="IPR014756">
    <property type="entry name" value="Ig_E-set"/>
</dbReference>
<dbReference type="InterPro" id="IPR014755">
    <property type="entry name" value="Cu-Rt/internalin_Ig-like"/>
</dbReference>